<dbReference type="HOGENOM" id="CLU_367490_0_0_2"/>
<accession>C5A1I1</accession>
<dbReference type="eggNOG" id="arCOG01679">
    <property type="taxonomic scope" value="Archaea"/>
</dbReference>
<evidence type="ECO:0000313" key="4">
    <source>
        <dbReference type="Proteomes" id="UP000001488"/>
    </source>
</evidence>
<protein>
    <submittedName>
        <fullName evidence="3">Regulatory protein HTH/ArsR family, disease resistance-related, containing ATPase domain</fullName>
    </submittedName>
</protein>
<keyword evidence="4" id="KW-1185">Reference proteome</keyword>
<dbReference type="InterPro" id="IPR027417">
    <property type="entry name" value="P-loop_NTPase"/>
</dbReference>
<dbReference type="EMBL" id="CP001398">
    <property type="protein sequence ID" value="ACS34250.1"/>
    <property type="molecule type" value="Genomic_DNA"/>
</dbReference>
<name>C5A1I1_THEGJ</name>
<dbReference type="eggNOG" id="arCOG03045">
    <property type="taxonomic scope" value="Archaea"/>
</dbReference>
<dbReference type="Gene3D" id="1.25.40.10">
    <property type="entry name" value="Tetratricopeptide repeat domain"/>
    <property type="match status" value="2"/>
</dbReference>
<evidence type="ECO:0000259" key="2">
    <source>
        <dbReference type="SMART" id="SM00418"/>
    </source>
</evidence>
<dbReference type="Proteomes" id="UP000001488">
    <property type="component" value="Chromosome"/>
</dbReference>
<dbReference type="SUPFAM" id="SSF52540">
    <property type="entry name" value="P-loop containing nucleoside triphosphate hydrolases"/>
    <property type="match status" value="1"/>
</dbReference>
<gene>
    <name evidence="3" type="ordered locus">TGAM_1748</name>
</gene>
<dbReference type="InterPro" id="IPR011990">
    <property type="entry name" value="TPR-like_helical_dom_sf"/>
</dbReference>
<feature type="repeat" description="TPR" evidence="1">
    <location>
        <begin position="597"/>
        <end position="630"/>
    </location>
</feature>
<dbReference type="PANTHER" id="PTHR10098">
    <property type="entry name" value="RAPSYN-RELATED"/>
    <property type="match status" value="1"/>
</dbReference>
<dbReference type="InterPro" id="IPR019734">
    <property type="entry name" value="TPR_rpt"/>
</dbReference>
<evidence type="ECO:0000256" key="1">
    <source>
        <dbReference type="PROSITE-ProRule" id="PRU00339"/>
    </source>
</evidence>
<dbReference type="InterPro" id="IPR001845">
    <property type="entry name" value="HTH_ArsR_DNA-bd_dom"/>
</dbReference>
<sequence length="777" mass="89865">MIYTPFSYFVWGIVVEPISLLKVLSSETNLQILSLLRSGSFHPRELARLLHRSESDVSRRLKKLEKLGLVEGRWVRLGDRNVRVYSLKVDEVKIDFLPEKVQVDIGEKEDYTVPITAGEVPEVKFFVGRGEEIEILRSSKGKLVVVYGIAGIGKTSLLAKAFPEAFWYTLDGSESMEYLAWQLGLYLNSLGYTALLEYLRSGGKGEREIFELILDGLEETESVVIIDDLHKCQDDAVKRLLTYLAGKLRNGTVAVASRIKPMLGIEGVVYINLGGLKPREAYELAKNVRGEVSVEEFARIYRITRGHPLAIILLLESPELSEEVVRENFFEFLFMEIYQSLSADERRMLSILSLFEGPLEYDAIKTLYGKKNAFPVLHSLLRKGLVERRGRNYFVHDMLRGFLKEAESVNSKEYYLTYADYLLEKNNPHDFLKAFEYTLKAGAYYKIKDLVLLRLKKFKHVVGDFPKTYRRILIQVSDNPYAKAELGIIYFTTGFFQKARDILMEVEYEVEGIFRAEVVGILADVLISMEEFEKAEEYLEKLQRLAEELDDPDVWLWYYMEKTKYEYYQERPEKALESAFKELEISRRQANLPENEALVLLHIGDIYLEMEMPEKAVRYYKESLEVSRVYGMLSLEHLAYMELSKCHYILGNYEKAISYGTRAVEYFTRIRNYRRTVDTLAYRCVSWIALDDAERAEKDAREMIKIAHGTGYPLGWAGYIFLGTSKILRGQDGSEYLKKGREHLKEYPWLYDAVMEELGKVFDTSLLEETTTAPQAN</sequence>
<dbReference type="InterPro" id="IPR036390">
    <property type="entry name" value="WH_DNA-bd_sf"/>
</dbReference>
<dbReference type="eggNOG" id="arCOG03166">
    <property type="taxonomic scope" value="Archaea"/>
</dbReference>
<dbReference type="InterPro" id="IPR036388">
    <property type="entry name" value="WH-like_DNA-bd_sf"/>
</dbReference>
<dbReference type="GO" id="GO:0003700">
    <property type="term" value="F:DNA-binding transcription factor activity"/>
    <property type="evidence" value="ECO:0007669"/>
    <property type="project" value="InterPro"/>
</dbReference>
<dbReference type="PANTHER" id="PTHR10098:SF108">
    <property type="entry name" value="TETRATRICOPEPTIDE REPEAT PROTEIN 28"/>
    <property type="match status" value="1"/>
</dbReference>
<reference evidence="3 4" key="1">
    <citation type="journal article" date="2007" name="Genome Biol.">
        <title>Genome analysis and genome-wide proteomics of Thermococcus gammatolerans, the most radioresistant organism known amongst the Archaea.</title>
        <authorList>
            <person name="Zivanovic Y."/>
            <person name="Armengaud J."/>
            <person name="Lagorce A."/>
            <person name="Leplat C."/>
            <person name="Guerin P."/>
            <person name="Dutertre M."/>
            <person name="Anthouard V."/>
            <person name="Forterre P."/>
            <person name="Wincker P."/>
            <person name="Confalonieri F."/>
        </authorList>
    </citation>
    <scope>NUCLEOTIDE SEQUENCE [LARGE SCALE GENOMIC DNA]</scope>
    <source>
        <strain evidence="4">DSM 15229 / JCM 11827 / EJ3</strain>
    </source>
</reference>
<evidence type="ECO:0000313" key="3">
    <source>
        <dbReference type="EMBL" id="ACS34250.1"/>
    </source>
</evidence>
<dbReference type="AlphaFoldDB" id="C5A1I1"/>
<dbReference type="Pfam" id="PF01022">
    <property type="entry name" value="HTH_5"/>
    <property type="match status" value="1"/>
</dbReference>
<dbReference type="InterPro" id="IPR011991">
    <property type="entry name" value="ArsR-like_HTH"/>
</dbReference>
<dbReference type="STRING" id="593117.TGAM_1748"/>
<dbReference type="PROSITE" id="PS50005">
    <property type="entry name" value="TPR"/>
    <property type="match status" value="1"/>
</dbReference>
<dbReference type="SMART" id="SM00418">
    <property type="entry name" value="HTH_ARSR"/>
    <property type="match status" value="1"/>
</dbReference>
<dbReference type="Pfam" id="PF13181">
    <property type="entry name" value="TPR_8"/>
    <property type="match status" value="2"/>
</dbReference>
<keyword evidence="1" id="KW-0802">TPR repeat</keyword>
<dbReference type="SMART" id="SM00028">
    <property type="entry name" value="TPR"/>
    <property type="match status" value="3"/>
</dbReference>
<dbReference type="SUPFAM" id="SSF46785">
    <property type="entry name" value="Winged helix' DNA-binding domain"/>
    <property type="match status" value="1"/>
</dbReference>
<dbReference type="PATRIC" id="fig|593117.10.peg.1756"/>
<organism evidence="3 4">
    <name type="scientific">Thermococcus gammatolerans (strain DSM 15229 / JCM 11827 / EJ3)</name>
    <dbReference type="NCBI Taxonomy" id="593117"/>
    <lineage>
        <taxon>Archaea</taxon>
        <taxon>Methanobacteriati</taxon>
        <taxon>Methanobacteriota</taxon>
        <taxon>Thermococci</taxon>
        <taxon>Thermococcales</taxon>
        <taxon>Thermococcaceae</taxon>
        <taxon>Thermococcus</taxon>
    </lineage>
</organism>
<feature type="domain" description="HTH arsR-type" evidence="2">
    <location>
        <begin position="19"/>
        <end position="101"/>
    </location>
</feature>
<dbReference type="PRINTS" id="PR00364">
    <property type="entry name" value="DISEASERSIST"/>
</dbReference>
<proteinExistence type="predicted"/>
<dbReference type="Gene3D" id="1.10.10.10">
    <property type="entry name" value="Winged helix-like DNA-binding domain superfamily/Winged helix DNA-binding domain"/>
    <property type="match status" value="1"/>
</dbReference>
<dbReference type="PaxDb" id="593117-TGAM_1748"/>
<dbReference type="CDD" id="cd00090">
    <property type="entry name" value="HTH_ARSR"/>
    <property type="match status" value="1"/>
</dbReference>
<dbReference type="SUPFAM" id="SSF48452">
    <property type="entry name" value="TPR-like"/>
    <property type="match status" value="1"/>
</dbReference>
<dbReference type="Gene3D" id="3.40.50.300">
    <property type="entry name" value="P-loop containing nucleotide triphosphate hydrolases"/>
    <property type="match status" value="1"/>
</dbReference>
<dbReference type="KEGG" id="tga:TGAM_1748"/>